<evidence type="ECO:0000256" key="2">
    <source>
        <dbReference type="ARBA" id="ARBA00023127"/>
    </source>
</evidence>
<dbReference type="EMBL" id="JAACNH010000006">
    <property type="protein sequence ID" value="KAG8439228.1"/>
    <property type="molecule type" value="Genomic_DNA"/>
</dbReference>
<dbReference type="FunFam" id="1.10.472.10:FF:000052">
    <property type="entry name" value="cyclin-I isoform X1"/>
    <property type="match status" value="1"/>
</dbReference>
<dbReference type="Proteomes" id="UP000812440">
    <property type="component" value="Chromosome 3"/>
</dbReference>
<accession>A0A8T2J6E1</accession>
<evidence type="ECO:0000256" key="5">
    <source>
        <dbReference type="SAM" id="MobiDB-lite"/>
    </source>
</evidence>
<keyword evidence="8" id="KW-1185">Reference proteome</keyword>
<dbReference type="PANTHER" id="PTHR10177">
    <property type="entry name" value="CYCLINS"/>
    <property type="match status" value="1"/>
</dbReference>
<dbReference type="InterPro" id="IPR039361">
    <property type="entry name" value="Cyclin"/>
</dbReference>
<evidence type="ECO:0000256" key="3">
    <source>
        <dbReference type="ARBA" id="ARBA00073755"/>
    </source>
</evidence>
<comment type="caution">
    <text evidence="7">The sequence shown here is derived from an EMBL/GenBank/DDBJ whole genome shotgun (WGS) entry which is preliminary data.</text>
</comment>
<dbReference type="OrthoDB" id="769138at2759"/>
<dbReference type="Pfam" id="PF00134">
    <property type="entry name" value="Cyclin_N"/>
    <property type="match status" value="1"/>
</dbReference>
<name>A0A8T2J6E1_9PIPI</name>
<evidence type="ECO:0000259" key="6">
    <source>
        <dbReference type="SMART" id="SM00385"/>
    </source>
</evidence>
<dbReference type="Gene3D" id="1.10.472.10">
    <property type="entry name" value="Cyclin-like"/>
    <property type="match status" value="2"/>
</dbReference>
<evidence type="ECO:0000313" key="8">
    <source>
        <dbReference type="Proteomes" id="UP000812440"/>
    </source>
</evidence>
<evidence type="ECO:0000256" key="1">
    <source>
        <dbReference type="ARBA" id="ARBA00008742"/>
    </source>
</evidence>
<dbReference type="EMBL" id="JAACNH010000006">
    <property type="protein sequence ID" value="KAG8439227.1"/>
    <property type="molecule type" value="Genomic_DNA"/>
</dbReference>
<keyword evidence="2 4" id="KW-0195">Cyclin</keyword>
<gene>
    <name evidence="7" type="ORF">GDO86_005449</name>
</gene>
<protein>
    <recommendedName>
        <fullName evidence="3">Cyclin-I</fullName>
    </recommendedName>
</protein>
<dbReference type="CDD" id="cd20526">
    <property type="entry name" value="CYCLIN_CCNI-like"/>
    <property type="match status" value="1"/>
</dbReference>
<feature type="domain" description="Cyclin-like" evidence="6">
    <location>
        <begin position="52"/>
        <end position="138"/>
    </location>
</feature>
<dbReference type="SUPFAM" id="SSF47954">
    <property type="entry name" value="Cyclin-like"/>
    <property type="match status" value="1"/>
</dbReference>
<dbReference type="SMART" id="SM00385">
    <property type="entry name" value="CYCLIN"/>
    <property type="match status" value="1"/>
</dbReference>
<organism evidence="7 8">
    <name type="scientific">Hymenochirus boettgeri</name>
    <name type="common">Congo dwarf clawed frog</name>
    <dbReference type="NCBI Taxonomy" id="247094"/>
    <lineage>
        <taxon>Eukaryota</taxon>
        <taxon>Metazoa</taxon>
        <taxon>Chordata</taxon>
        <taxon>Craniata</taxon>
        <taxon>Vertebrata</taxon>
        <taxon>Euteleostomi</taxon>
        <taxon>Amphibia</taxon>
        <taxon>Batrachia</taxon>
        <taxon>Anura</taxon>
        <taxon>Pipoidea</taxon>
        <taxon>Pipidae</taxon>
        <taxon>Pipinae</taxon>
        <taxon>Hymenochirus</taxon>
    </lineage>
</organism>
<dbReference type="FunFam" id="1.10.472.10:FF:000006">
    <property type="entry name" value="Cyclin I"/>
    <property type="match status" value="1"/>
</dbReference>
<evidence type="ECO:0000313" key="7">
    <source>
        <dbReference type="EMBL" id="KAG8439227.1"/>
    </source>
</evidence>
<feature type="region of interest" description="Disordered" evidence="5">
    <location>
        <begin position="335"/>
        <end position="357"/>
    </location>
</feature>
<dbReference type="InterPro" id="IPR013763">
    <property type="entry name" value="Cyclin-like_dom"/>
</dbReference>
<reference evidence="7" key="1">
    <citation type="thesis" date="2020" institute="ProQuest LLC" country="789 East Eisenhower Parkway, Ann Arbor, MI, USA">
        <title>Comparative Genomics and Chromosome Evolution.</title>
        <authorList>
            <person name="Mudd A.B."/>
        </authorList>
    </citation>
    <scope>NUCLEOTIDE SEQUENCE</scope>
    <source>
        <strain evidence="7">Female2</strain>
        <tissue evidence="7">Blood</tissue>
    </source>
</reference>
<comment type="similarity">
    <text evidence="1 4">Belongs to the cyclin family.</text>
</comment>
<dbReference type="AlphaFoldDB" id="A0A8T2J6E1"/>
<dbReference type="InterPro" id="IPR006671">
    <property type="entry name" value="Cyclin_N"/>
</dbReference>
<dbReference type="InterPro" id="IPR036915">
    <property type="entry name" value="Cyclin-like_sf"/>
</dbReference>
<sequence>MKCSGLSSIERLMIVLENNLQAEENKWKVPVFQGVSLKGTDISLTHYEQAILWIEEVRLRFKFYPETFALAVSVFNRMLASVKAQVKYLRCIAVSCLFLAAKTNEEDEAMPSVKRLAIESECRCSTAEIVRMERIILDKLQWDLYTATPVDFLNNMHAIVMSSWPHLFNSLPKMNASRHLNFLTKQIQHCMACHQLLQFRGSTLALVIITLELEKLTTDWFPVIMELLKKAKVDNSTFINCKEMVDQHLGMLSPPNPVYIFISNKNPQQANHKKESSYCYTPATQSNTNSPIPGGYISVTKQIKEEIMETDEFYDGFQYLYNENCLSEDRKRKEGITEKTQLQVSSPCPVLQSAHDD</sequence>
<evidence type="ECO:0000256" key="4">
    <source>
        <dbReference type="RuleBase" id="RU000383"/>
    </source>
</evidence>
<proteinExistence type="inferred from homology"/>